<dbReference type="EMBL" id="DS268498">
    <property type="protein sequence ID" value="EFP12238.1"/>
    <property type="molecule type" value="Genomic_DNA"/>
</dbReference>
<keyword evidence="3" id="KW-1185">Reference proteome</keyword>
<dbReference type="AlphaFoldDB" id="E3MYN9"/>
<dbReference type="InParanoid" id="E3MYN9"/>
<dbReference type="InterPro" id="IPR012885">
    <property type="entry name" value="F-box_Sdz-33"/>
</dbReference>
<sequence>MSTVFHLFSLPYLPLKRVLDNVGPEALLYISLCSRRAKNVAVSYRGPSKNVQLNVHFGHKNCLSYMEGVDIYWLLNVQKRSKLSYVDRNLATVRIGNFSGIPVEMGELGMNTYWDDCIVGITEIGDYAREIFNQEFYEVCIYDKQEDDDHRRAAEWIKNSQGKIQSLKYIVLQDSKLSSQDFNVFLKHWMAGDCSKLKLLRVDVEELIDYQIVLDGVEFEERERDLERVYVDEEEHHHTIRGGFDAKRPSDNVKMTITNGGQISKFFLMIVWPDSAENSYED</sequence>
<reference evidence="2" key="1">
    <citation type="submission" date="2007-07" db="EMBL/GenBank/DDBJ databases">
        <title>PCAP assembly of the Caenorhabditis remanei genome.</title>
        <authorList>
            <consortium name="The Caenorhabditis remanei Sequencing Consortium"/>
            <person name="Wilson R.K."/>
        </authorList>
    </citation>
    <scope>NUCLEOTIDE SEQUENCE [LARGE SCALE GENOMIC DNA]</scope>
    <source>
        <strain evidence="2">PB4641</strain>
    </source>
</reference>
<protein>
    <recommendedName>
        <fullName evidence="1">F-box domain-containing protein</fullName>
    </recommendedName>
</protein>
<dbReference type="PANTHER" id="PTHR21503">
    <property type="entry name" value="F-BOX-CONTAINING HYPOTHETICAL PROTEIN C.ELEGANS"/>
    <property type="match status" value="1"/>
</dbReference>
<evidence type="ECO:0000313" key="2">
    <source>
        <dbReference type="EMBL" id="EFP12238.1"/>
    </source>
</evidence>
<evidence type="ECO:0000313" key="3">
    <source>
        <dbReference type="Proteomes" id="UP000008281"/>
    </source>
</evidence>
<proteinExistence type="predicted"/>
<dbReference type="Pfam" id="PF00646">
    <property type="entry name" value="F-box"/>
    <property type="match status" value="1"/>
</dbReference>
<organism evidence="3">
    <name type="scientific">Caenorhabditis remanei</name>
    <name type="common">Caenorhabditis vulgaris</name>
    <dbReference type="NCBI Taxonomy" id="31234"/>
    <lineage>
        <taxon>Eukaryota</taxon>
        <taxon>Metazoa</taxon>
        <taxon>Ecdysozoa</taxon>
        <taxon>Nematoda</taxon>
        <taxon>Chromadorea</taxon>
        <taxon>Rhabditida</taxon>
        <taxon>Rhabditina</taxon>
        <taxon>Rhabditomorpha</taxon>
        <taxon>Rhabditoidea</taxon>
        <taxon>Rhabditidae</taxon>
        <taxon>Peloderinae</taxon>
        <taxon>Caenorhabditis</taxon>
    </lineage>
</organism>
<feature type="domain" description="F-box" evidence="1">
    <location>
        <begin position="4"/>
        <end position="40"/>
    </location>
</feature>
<name>E3MYN9_CAERE</name>
<accession>E3MYN9</accession>
<dbReference type="Proteomes" id="UP000008281">
    <property type="component" value="Unassembled WGS sequence"/>
</dbReference>
<gene>
    <name evidence="2" type="ORF">CRE_04147</name>
</gene>
<evidence type="ECO:0000259" key="1">
    <source>
        <dbReference type="PROSITE" id="PS50181"/>
    </source>
</evidence>
<dbReference type="HOGENOM" id="CLU_028840_0_1_1"/>
<dbReference type="PANTHER" id="PTHR21503:SF8">
    <property type="entry name" value="F-BOX ASSOCIATED DOMAIN-CONTAINING PROTEIN-RELATED"/>
    <property type="match status" value="1"/>
</dbReference>
<dbReference type="Pfam" id="PF07735">
    <property type="entry name" value="FBA_2"/>
    <property type="match status" value="1"/>
</dbReference>
<dbReference type="PROSITE" id="PS50181">
    <property type="entry name" value="FBOX"/>
    <property type="match status" value="1"/>
</dbReference>
<dbReference type="InterPro" id="IPR001810">
    <property type="entry name" value="F-box_dom"/>
</dbReference>